<organism evidence="2 3">
    <name type="scientific">Campylobacter hominis (strain ATCC BAA-381 / DSM 21671 / CCUG 45161 / LMG 19568 / NCTC 13146 / CH001A)</name>
    <dbReference type="NCBI Taxonomy" id="360107"/>
    <lineage>
        <taxon>Bacteria</taxon>
        <taxon>Pseudomonadati</taxon>
        <taxon>Campylobacterota</taxon>
        <taxon>Epsilonproteobacteria</taxon>
        <taxon>Campylobacterales</taxon>
        <taxon>Campylobacteraceae</taxon>
        <taxon>Campylobacter</taxon>
    </lineage>
</organism>
<protein>
    <submittedName>
        <fullName evidence="2">Uncharacterized protein</fullName>
    </submittedName>
</protein>
<reference evidence="3" key="1">
    <citation type="submission" date="2007-07" db="EMBL/GenBank/DDBJ databases">
        <title>Complete genome sequence of Campylobacter hominis ATCC BAA-381, a commensal isolated from the human gastrointestinal tract.</title>
        <authorList>
            <person name="Fouts D.E."/>
            <person name="Mongodin E.F."/>
            <person name="Puiu D."/>
            <person name="Sebastian Y."/>
            <person name="Miller W.G."/>
            <person name="Mandrell R.E."/>
            <person name="Nelson K.E."/>
        </authorList>
    </citation>
    <scope>NUCLEOTIDE SEQUENCE [LARGE SCALE GENOMIC DNA]</scope>
    <source>
        <strain evidence="3">ATCC BAA-381 / DSM 21671 / CCUG 45161 / LMG 19568 / NCTC 13146 / CH001A</strain>
    </source>
</reference>
<dbReference type="EMBL" id="CP000776">
    <property type="protein sequence ID" value="ABS51824.1"/>
    <property type="molecule type" value="Genomic_DNA"/>
</dbReference>
<dbReference type="OrthoDB" id="5339974at2"/>
<dbReference type="RefSeq" id="WP_012109525.1">
    <property type="nucleotide sequence ID" value="NC_009714.1"/>
</dbReference>
<keyword evidence="1" id="KW-0175">Coiled coil</keyword>
<dbReference type="AlphaFoldDB" id="A7I3X7"/>
<keyword evidence="3" id="KW-1185">Reference proteome</keyword>
<evidence type="ECO:0000256" key="1">
    <source>
        <dbReference type="SAM" id="Coils"/>
    </source>
</evidence>
<gene>
    <name evidence="2" type="ordered locus">CHAB381_1706</name>
</gene>
<evidence type="ECO:0000313" key="3">
    <source>
        <dbReference type="Proteomes" id="UP000002407"/>
    </source>
</evidence>
<evidence type="ECO:0000313" key="2">
    <source>
        <dbReference type="EMBL" id="ABS51824.1"/>
    </source>
</evidence>
<proteinExistence type="predicted"/>
<name>A7I3X7_CAMHC</name>
<sequence length="77" mass="8845">MFENDVKKVSLAQKVAELIKTFKELKAQNETLRNDLVALKGQNEALSIQISKLENDANERVLNDDELFKEIDEVLQK</sequence>
<dbReference type="HOGENOM" id="CLU_180687_0_0_7"/>
<accession>A7I3X7</accession>
<dbReference type="eggNOG" id="ENOG50319M9">
    <property type="taxonomic scope" value="Bacteria"/>
</dbReference>
<feature type="coiled-coil region" evidence="1">
    <location>
        <begin position="8"/>
        <end position="56"/>
    </location>
</feature>
<dbReference type="Proteomes" id="UP000002407">
    <property type="component" value="Chromosome"/>
</dbReference>
<dbReference type="KEGG" id="cha:CHAB381_1706"/>
<dbReference type="STRING" id="360107.CHAB381_1706"/>